<keyword evidence="5" id="KW-1185">Reference proteome</keyword>
<organism evidence="4 5">
    <name type="scientific">Ectopseudomonas toyotomiensis</name>
    <dbReference type="NCBI Taxonomy" id="554344"/>
    <lineage>
        <taxon>Bacteria</taxon>
        <taxon>Pseudomonadati</taxon>
        <taxon>Pseudomonadota</taxon>
        <taxon>Gammaproteobacteria</taxon>
        <taxon>Pseudomonadales</taxon>
        <taxon>Pseudomonadaceae</taxon>
        <taxon>Ectopseudomonas</taxon>
    </lineage>
</organism>
<dbReference type="GO" id="GO:0016491">
    <property type="term" value="F:oxidoreductase activity"/>
    <property type="evidence" value="ECO:0007669"/>
    <property type="project" value="UniProtKB-KW"/>
</dbReference>
<dbReference type="Pfam" id="PF00106">
    <property type="entry name" value="adh_short"/>
    <property type="match status" value="1"/>
</dbReference>
<evidence type="ECO:0000256" key="1">
    <source>
        <dbReference type="ARBA" id="ARBA00006484"/>
    </source>
</evidence>
<dbReference type="PIRSF" id="PIRSF000126">
    <property type="entry name" value="11-beta-HSD1"/>
    <property type="match status" value="1"/>
</dbReference>
<evidence type="ECO:0000313" key="5">
    <source>
        <dbReference type="Proteomes" id="UP000182025"/>
    </source>
</evidence>
<accession>A0A1I5N3X7</accession>
<dbReference type="PRINTS" id="PR00080">
    <property type="entry name" value="SDRFAMILY"/>
</dbReference>
<dbReference type="CDD" id="cd05233">
    <property type="entry name" value="SDR_c"/>
    <property type="match status" value="1"/>
</dbReference>
<dbReference type="PANTHER" id="PTHR42901:SF1">
    <property type="entry name" value="ALCOHOL DEHYDROGENASE"/>
    <property type="match status" value="1"/>
</dbReference>
<protein>
    <submittedName>
        <fullName evidence="4">Uncharacterized protein</fullName>
    </submittedName>
</protein>
<gene>
    <name evidence="4" type="ORF">SAMN05216177_101481</name>
</gene>
<reference evidence="5" key="1">
    <citation type="submission" date="2016-10" db="EMBL/GenBank/DDBJ databases">
        <authorList>
            <person name="Varghese N."/>
            <person name="Submissions S."/>
        </authorList>
    </citation>
    <scope>NUCLEOTIDE SEQUENCE [LARGE SCALE GENOMIC DNA]</scope>
    <source>
        <strain evidence="5">JCM 15604</strain>
    </source>
</reference>
<evidence type="ECO:0000256" key="3">
    <source>
        <dbReference type="RuleBase" id="RU000363"/>
    </source>
</evidence>
<dbReference type="PANTHER" id="PTHR42901">
    <property type="entry name" value="ALCOHOL DEHYDROGENASE"/>
    <property type="match status" value="1"/>
</dbReference>
<evidence type="ECO:0000313" key="4">
    <source>
        <dbReference type="EMBL" id="SFP16444.1"/>
    </source>
</evidence>
<dbReference type="InterPro" id="IPR020904">
    <property type="entry name" value="Sc_DH/Rdtase_CS"/>
</dbReference>
<dbReference type="EMBL" id="FOXK01000001">
    <property type="protein sequence ID" value="SFP16444.1"/>
    <property type="molecule type" value="Genomic_DNA"/>
</dbReference>
<dbReference type="InterPro" id="IPR036291">
    <property type="entry name" value="NAD(P)-bd_dom_sf"/>
</dbReference>
<proteinExistence type="inferred from homology"/>
<sequence>MNAQSTFGTALVTGASSGIGATYAERLARRGYDLLLVARDAQRLDALAKRLGTEYGVAVEVMPADLTSKADVLKVEKRLREDSNIALLINNAGIAMNGPLAAADLEQAEAMIQLNVVALTRLAAAAAANFSAVGRGGIINLGSVVALAPEMFNAVYSATKAYVLSLTQTLAGELRGSGVQLQAVLPGVTRTEIWERSGTDASALPPSMIMEVGEMVDAALAGFDQGELVTIPSLPDAADWDAFVAARAVLGPNLSHSQAAARYK</sequence>
<dbReference type="RefSeq" id="WP_074913417.1">
    <property type="nucleotide sequence ID" value="NZ_FOXK01000001.1"/>
</dbReference>
<evidence type="ECO:0000256" key="2">
    <source>
        <dbReference type="ARBA" id="ARBA00023002"/>
    </source>
</evidence>
<dbReference type="Gene3D" id="3.40.50.720">
    <property type="entry name" value="NAD(P)-binding Rossmann-like Domain"/>
    <property type="match status" value="1"/>
</dbReference>
<dbReference type="AlphaFoldDB" id="A0A1I5N3X7"/>
<dbReference type="SUPFAM" id="SSF51735">
    <property type="entry name" value="NAD(P)-binding Rossmann-fold domains"/>
    <property type="match status" value="1"/>
</dbReference>
<dbReference type="PRINTS" id="PR00081">
    <property type="entry name" value="GDHRDH"/>
</dbReference>
<dbReference type="Proteomes" id="UP000182025">
    <property type="component" value="Unassembled WGS sequence"/>
</dbReference>
<comment type="similarity">
    <text evidence="1 3">Belongs to the short-chain dehydrogenases/reductases (SDR) family.</text>
</comment>
<keyword evidence="2" id="KW-0560">Oxidoreductase</keyword>
<dbReference type="PROSITE" id="PS00061">
    <property type="entry name" value="ADH_SHORT"/>
    <property type="match status" value="1"/>
</dbReference>
<dbReference type="OrthoDB" id="9810734at2"/>
<name>A0A1I5N3X7_9GAMM</name>
<dbReference type="InterPro" id="IPR002347">
    <property type="entry name" value="SDR_fam"/>
</dbReference>